<proteinExistence type="predicted"/>
<dbReference type="Pfam" id="PF00990">
    <property type="entry name" value="GGDEF"/>
    <property type="match status" value="1"/>
</dbReference>
<sequence length="634" mass="72431">MKITTEGEVAMNDVSVMMNSLILSFLVGMATTLLIGWAIGLLRRGKQGKLDIEKRTIWKKANRDQMFWETNSDACLLLNTNGEILEVNPALRNLIDFEDSAENGHSIATIMDYIGQEEVLAIRKHLHRMFQGETLNANVTLVIKSNRSLHVNVTFLPLTRGKKVLGGILMIRDYTDQKNMEEQLYHQAYYDALTDLPNRRLLEFRFQEALQTMKNSEQMEKLAVMFLDIDSLQGINHSLGHQFGDLALITIANRLKACVRDCDTVARLDGDEFILLLPSIMQDELLLISDKIIQAIEQPCLIKGHEVHVTASIGVASYPDDGQNVQALIKQADTAMFHAKSRNGSHYKLFSPIMNDVDFERSHVESELQRALKNKELRLYYQPKVSLETQRIVAMEALIRWDHPIKGLIVPDEFVPLAEQTGLIVPIGEWVLRTACKQAVEWQQQGYPPIRISINLANRQVWKHNFIEMIAAILKETGLKAEYLELELTENMLLNNNRGYQLVHQIKELGVQVSIDQFGSDFHSLRQLIGLPVDRINIDRPFIYELPYETKNQAVVLSVIALAHQLDWTVLAKGVETQEELNYLSKHHCDEYQGYLFQEPVSSEKVKALLRQNLVLLNRMNERSPLIFKKAEKG</sequence>
<protein>
    <submittedName>
        <fullName evidence="5">Bifunctional diguanylate cyclase/phosphodiesterase</fullName>
    </submittedName>
</protein>
<dbReference type="PROSITE" id="PS50883">
    <property type="entry name" value="EAL"/>
    <property type="match status" value="1"/>
</dbReference>
<evidence type="ECO:0000313" key="6">
    <source>
        <dbReference type="Proteomes" id="UP000319432"/>
    </source>
</evidence>
<dbReference type="PANTHER" id="PTHR44757">
    <property type="entry name" value="DIGUANYLATE CYCLASE DGCP"/>
    <property type="match status" value="1"/>
</dbReference>
<evidence type="ECO:0000259" key="2">
    <source>
        <dbReference type="PROSITE" id="PS50112"/>
    </source>
</evidence>
<dbReference type="InterPro" id="IPR043128">
    <property type="entry name" value="Rev_trsase/Diguanyl_cyclase"/>
</dbReference>
<dbReference type="SUPFAM" id="SSF55785">
    <property type="entry name" value="PYP-like sensor domain (PAS domain)"/>
    <property type="match status" value="1"/>
</dbReference>
<dbReference type="OrthoDB" id="9759607at2"/>
<dbReference type="CDD" id="cd01948">
    <property type="entry name" value="EAL"/>
    <property type="match status" value="1"/>
</dbReference>
<keyword evidence="1" id="KW-0472">Membrane</keyword>
<dbReference type="PANTHER" id="PTHR44757:SF2">
    <property type="entry name" value="BIOFILM ARCHITECTURE MAINTENANCE PROTEIN MBAA"/>
    <property type="match status" value="1"/>
</dbReference>
<evidence type="ECO:0000313" key="5">
    <source>
        <dbReference type="EMBL" id="QDX92670.1"/>
    </source>
</evidence>
<dbReference type="Pfam" id="PF13426">
    <property type="entry name" value="PAS_9"/>
    <property type="match status" value="1"/>
</dbReference>
<keyword evidence="1" id="KW-0812">Transmembrane</keyword>
<dbReference type="CDD" id="cd01949">
    <property type="entry name" value="GGDEF"/>
    <property type="match status" value="1"/>
</dbReference>
<dbReference type="NCBIfam" id="TIGR00229">
    <property type="entry name" value="sensory_box"/>
    <property type="match status" value="1"/>
</dbReference>
<gene>
    <name evidence="5" type="ORF">EEL30_10325</name>
</gene>
<dbReference type="EMBL" id="CP033464">
    <property type="protein sequence ID" value="QDX92670.1"/>
    <property type="molecule type" value="Genomic_DNA"/>
</dbReference>
<dbReference type="Gene3D" id="3.20.20.450">
    <property type="entry name" value="EAL domain"/>
    <property type="match status" value="1"/>
</dbReference>
<dbReference type="SMART" id="SM00052">
    <property type="entry name" value="EAL"/>
    <property type="match status" value="1"/>
</dbReference>
<dbReference type="InterPro" id="IPR035965">
    <property type="entry name" value="PAS-like_dom_sf"/>
</dbReference>
<evidence type="ECO:0000256" key="1">
    <source>
        <dbReference type="SAM" id="Phobius"/>
    </source>
</evidence>
<feature type="domain" description="PAS" evidence="2">
    <location>
        <begin position="69"/>
        <end position="133"/>
    </location>
</feature>
<dbReference type="CDD" id="cd00130">
    <property type="entry name" value="PAS"/>
    <property type="match status" value="1"/>
</dbReference>
<dbReference type="SUPFAM" id="SSF55073">
    <property type="entry name" value="Nucleotide cyclase"/>
    <property type="match status" value="1"/>
</dbReference>
<keyword evidence="1" id="KW-1133">Transmembrane helix</keyword>
<dbReference type="SUPFAM" id="SSF141868">
    <property type="entry name" value="EAL domain-like"/>
    <property type="match status" value="1"/>
</dbReference>
<dbReference type="PROSITE" id="PS50887">
    <property type="entry name" value="GGDEF"/>
    <property type="match status" value="1"/>
</dbReference>
<dbReference type="AlphaFoldDB" id="A0A518V6P9"/>
<dbReference type="InterPro" id="IPR029787">
    <property type="entry name" value="Nucleotide_cyclase"/>
</dbReference>
<evidence type="ECO:0000259" key="3">
    <source>
        <dbReference type="PROSITE" id="PS50883"/>
    </source>
</evidence>
<organism evidence="5 6">
    <name type="scientific">Brevibacillus laterosporus</name>
    <name type="common">Bacillus laterosporus</name>
    <dbReference type="NCBI Taxonomy" id="1465"/>
    <lineage>
        <taxon>Bacteria</taxon>
        <taxon>Bacillati</taxon>
        <taxon>Bacillota</taxon>
        <taxon>Bacilli</taxon>
        <taxon>Bacillales</taxon>
        <taxon>Paenibacillaceae</taxon>
        <taxon>Brevibacillus</taxon>
    </lineage>
</organism>
<keyword evidence="6" id="KW-1185">Reference proteome</keyword>
<accession>A0A518V6P9</accession>
<dbReference type="InterPro" id="IPR000160">
    <property type="entry name" value="GGDEF_dom"/>
</dbReference>
<dbReference type="Proteomes" id="UP000319432">
    <property type="component" value="Chromosome"/>
</dbReference>
<reference evidence="5 6" key="1">
    <citation type="submission" date="2018-11" db="EMBL/GenBank/DDBJ databases">
        <title>Phylogenetic determinants of toxin gene distribution in genomes of Brevibacillus laterosporus.</title>
        <authorList>
            <person name="Glare T.R."/>
            <person name="Durrant A."/>
            <person name="Berry C."/>
            <person name="Palma L."/>
            <person name="Ormskirk M."/>
            <person name="Cox M.O."/>
        </authorList>
    </citation>
    <scope>NUCLEOTIDE SEQUENCE [LARGE SCALE GENOMIC DNA]</scope>
    <source>
        <strain evidence="5 6">1821L</strain>
    </source>
</reference>
<feature type="domain" description="GGDEF" evidence="4">
    <location>
        <begin position="220"/>
        <end position="352"/>
    </location>
</feature>
<feature type="transmembrane region" description="Helical" evidence="1">
    <location>
        <begin position="20"/>
        <end position="42"/>
    </location>
</feature>
<dbReference type="InterPro" id="IPR052155">
    <property type="entry name" value="Biofilm_reg_signaling"/>
</dbReference>
<dbReference type="SMART" id="SM00267">
    <property type="entry name" value="GGDEF"/>
    <property type="match status" value="1"/>
</dbReference>
<dbReference type="NCBIfam" id="TIGR00254">
    <property type="entry name" value="GGDEF"/>
    <property type="match status" value="1"/>
</dbReference>
<dbReference type="InterPro" id="IPR001633">
    <property type="entry name" value="EAL_dom"/>
</dbReference>
<feature type="domain" description="EAL" evidence="3">
    <location>
        <begin position="361"/>
        <end position="614"/>
    </location>
</feature>
<dbReference type="InterPro" id="IPR035919">
    <property type="entry name" value="EAL_sf"/>
</dbReference>
<dbReference type="Gene3D" id="3.30.70.270">
    <property type="match status" value="1"/>
</dbReference>
<evidence type="ECO:0000259" key="4">
    <source>
        <dbReference type="PROSITE" id="PS50887"/>
    </source>
</evidence>
<dbReference type="Gene3D" id="3.30.450.20">
    <property type="entry name" value="PAS domain"/>
    <property type="match status" value="1"/>
</dbReference>
<dbReference type="InterPro" id="IPR000014">
    <property type="entry name" value="PAS"/>
</dbReference>
<name>A0A518V6P9_BRELA</name>
<dbReference type="PROSITE" id="PS50112">
    <property type="entry name" value="PAS"/>
    <property type="match status" value="1"/>
</dbReference>
<dbReference type="Pfam" id="PF00563">
    <property type="entry name" value="EAL"/>
    <property type="match status" value="1"/>
</dbReference>